<gene>
    <name evidence="7 10" type="primary">hemC</name>
    <name evidence="10" type="ORF">IAB98_01965</name>
</gene>
<feature type="domain" description="Porphobilinogen deaminase N-terminal" evidence="8">
    <location>
        <begin position="6"/>
        <end position="206"/>
    </location>
</feature>
<comment type="function">
    <text evidence="1 7">Tetrapolymerization of the monopyrrole PBG into the hydroxymethylbilane pre-uroporphyrinogen in several discrete steps.</text>
</comment>
<dbReference type="InterPro" id="IPR000860">
    <property type="entry name" value="HemC"/>
</dbReference>
<dbReference type="PROSITE" id="PS00533">
    <property type="entry name" value="PORPHOBILINOGEN_DEAM"/>
    <property type="match status" value="1"/>
</dbReference>
<keyword evidence="5 7" id="KW-0627">Porphyrin biosynthesis</keyword>
<dbReference type="GO" id="GO:0004418">
    <property type="term" value="F:hydroxymethylbilane synthase activity"/>
    <property type="evidence" value="ECO:0007669"/>
    <property type="project" value="UniProtKB-UniRule"/>
</dbReference>
<dbReference type="InterPro" id="IPR022418">
    <property type="entry name" value="Porphobilinogen_deaminase_C"/>
</dbReference>
<keyword evidence="4 7" id="KW-0808">Transferase</keyword>
<dbReference type="Proteomes" id="UP000886841">
    <property type="component" value="Unassembled WGS sequence"/>
</dbReference>
<dbReference type="Gene3D" id="3.40.190.10">
    <property type="entry name" value="Periplasmic binding protein-like II"/>
    <property type="match status" value="2"/>
</dbReference>
<dbReference type="CDD" id="cd00494">
    <property type="entry name" value="PBP2_HMBS"/>
    <property type="match status" value="1"/>
</dbReference>
<protein>
    <recommendedName>
        <fullName evidence="7">Porphobilinogen deaminase</fullName>
        <shortName evidence="7">PBG</shortName>
        <ecNumber evidence="7">2.5.1.61</ecNumber>
    </recommendedName>
    <alternativeName>
        <fullName evidence="7">Hydroxymethylbilane synthase</fullName>
        <shortName evidence="7">HMBS</shortName>
    </alternativeName>
    <alternativeName>
        <fullName evidence="7">Pre-uroporphyrinogen synthase</fullName>
    </alternativeName>
</protein>
<comment type="caution">
    <text evidence="10">The sequence shown here is derived from an EMBL/GenBank/DDBJ whole genome shotgun (WGS) entry which is preliminary data.</text>
</comment>
<comment type="similarity">
    <text evidence="2 7">Belongs to the HMBS family.</text>
</comment>
<comment type="catalytic activity">
    <reaction evidence="6 7">
        <text>4 porphobilinogen + H2O = hydroxymethylbilane + 4 NH4(+)</text>
        <dbReference type="Rhea" id="RHEA:13185"/>
        <dbReference type="ChEBI" id="CHEBI:15377"/>
        <dbReference type="ChEBI" id="CHEBI:28938"/>
        <dbReference type="ChEBI" id="CHEBI:57845"/>
        <dbReference type="ChEBI" id="CHEBI:58126"/>
        <dbReference type="EC" id="2.5.1.61"/>
    </reaction>
</comment>
<evidence type="ECO:0000256" key="4">
    <source>
        <dbReference type="ARBA" id="ARBA00022679"/>
    </source>
</evidence>
<evidence type="ECO:0000259" key="8">
    <source>
        <dbReference type="Pfam" id="PF01379"/>
    </source>
</evidence>
<dbReference type="PANTHER" id="PTHR11557">
    <property type="entry name" value="PORPHOBILINOGEN DEAMINASE"/>
    <property type="match status" value="1"/>
</dbReference>
<dbReference type="SUPFAM" id="SSF53850">
    <property type="entry name" value="Periplasmic binding protein-like II"/>
    <property type="match status" value="1"/>
</dbReference>
<accession>A0A9D1JER8</accession>
<evidence type="ECO:0000256" key="6">
    <source>
        <dbReference type="ARBA" id="ARBA00048169"/>
    </source>
</evidence>
<dbReference type="EMBL" id="DVHU01000017">
    <property type="protein sequence ID" value="HIR92173.1"/>
    <property type="molecule type" value="Genomic_DNA"/>
</dbReference>
<evidence type="ECO:0000259" key="9">
    <source>
        <dbReference type="Pfam" id="PF03900"/>
    </source>
</evidence>
<feature type="modified residue" description="S-(dipyrrolylmethanemethyl)cysteine" evidence="7">
    <location>
        <position position="238"/>
    </location>
</feature>
<dbReference type="FunFam" id="3.40.190.10:FF:000005">
    <property type="entry name" value="Porphobilinogen deaminase"/>
    <property type="match status" value="1"/>
</dbReference>
<dbReference type="InterPro" id="IPR036803">
    <property type="entry name" value="Porphobilinogen_deaminase_C_sf"/>
</dbReference>
<comment type="subunit">
    <text evidence="3 7">Monomer.</text>
</comment>
<reference evidence="10" key="2">
    <citation type="journal article" date="2021" name="PeerJ">
        <title>Extensive microbial diversity within the chicken gut microbiome revealed by metagenomics and culture.</title>
        <authorList>
            <person name="Gilroy R."/>
            <person name="Ravi A."/>
            <person name="Getino M."/>
            <person name="Pursley I."/>
            <person name="Horton D.L."/>
            <person name="Alikhan N.F."/>
            <person name="Baker D."/>
            <person name="Gharbi K."/>
            <person name="Hall N."/>
            <person name="Watson M."/>
            <person name="Adriaenssens E.M."/>
            <person name="Foster-Nyarko E."/>
            <person name="Jarju S."/>
            <person name="Secka A."/>
            <person name="Antonio M."/>
            <person name="Oren A."/>
            <person name="Chaudhuri R.R."/>
            <person name="La Ragione R."/>
            <person name="Hildebrand F."/>
            <person name="Pallen M.J."/>
        </authorList>
    </citation>
    <scope>NUCLEOTIDE SEQUENCE</scope>
    <source>
        <strain evidence="10">ChiSxjej1B13-7041</strain>
    </source>
</reference>
<dbReference type="PANTHER" id="PTHR11557:SF0">
    <property type="entry name" value="PORPHOBILINOGEN DEAMINASE"/>
    <property type="match status" value="1"/>
</dbReference>
<evidence type="ECO:0000256" key="1">
    <source>
        <dbReference type="ARBA" id="ARBA00002869"/>
    </source>
</evidence>
<sequence length="298" mass="32885">MENRKIIIGSRESRLAVVQSQLVQGYIQGRLPGAQVELLTMKTTGDKILDRTLDKVGGKGLFVKELDKALLDGRSDLSVHSLKDMPMEVDERLPLLAFSPREDERDALVLPQGVGELDVHKPIGCSSLRRILQLKKLYPHMEFKSVRGNVQTRLAKLDAGEYSALVLAAAGLKRLGLESRISRYFTTQEVIPAAGQGILAVQGRAGGDYGYLEGYDCRQSRLAALAERAFVRYLNGGCSSPVAAHGVVDRERLRLTGLYYRESDGAWWTGSLEGEADQAEQLGETLARELMEKGEQKQ</sequence>
<dbReference type="PRINTS" id="PR00151">
    <property type="entry name" value="PORPHBDMNASE"/>
</dbReference>
<dbReference type="GO" id="GO:0005737">
    <property type="term" value="C:cytoplasm"/>
    <property type="evidence" value="ECO:0007669"/>
    <property type="project" value="UniProtKB-UniRule"/>
</dbReference>
<name>A0A9D1JER8_9FIRM</name>
<dbReference type="Pfam" id="PF01379">
    <property type="entry name" value="Porphobil_deam"/>
    <property type="match status" value="1"/>
</dbReference>
<dbReference type="GO" id="GO:0006782">
    <property type="term" value="P:protoporphyrinogen IX biosynthetic process"/>
    <property type="evidence" value="ECO:0007669"/>
    <property type="project" value="UniProtKB-UniRule"/>
</dbReference>
<dbReference type="InterPro" id="IPR022417">
    <property type="entry name" value="Porphobilin_deaminase_N"/>
</dbReference>
<dbReference type="Gene3D" id="3.30.160.40">
    <property type="entry name" value="Porphobilinogen deaminase, C-terminal domain"/>
    <property type="match status" value="1"/>
</dbReference>
<reference evidence="10" key="1">
    <citation type="submission" date="2020-10" db="EMBL/GenBank/DDBJ databases">
        <authorList>
            <person name="Gilroy R."/>
        </authorList>
    </citation>
    <scope>NUCLEOTIDE SEQUENCE</scope>
    <source>
        <strain evidence="10">ChiSxjej1B13-7041</strain>
    </source>
</reference>
<proteinExistence type="inferred from homology"/>
<dbReference type="AlphaFoldDB" id="A0A9D1JER8"/>
<dbReference type="PIRSF" id="PIRSF001438">
    <property type="entry name" value="4pyrrol_synth_OHMeBilane_synth"/>
    <property type="match status" value="1"/>
</dbReference>
<dbReference type="HAMAP" id="MF_00260">
    <property type="entry name" value="Porphobil_deam"/>
    <property type="match status" value="1"/>
</dbReference>
<dbReference type="NCBIfam" id="TIGR00212">
    <property type="entry name" value="hemC"/>
    <property type="match status" value="1"/>
</dbReference>
<feature type="domain" description="Porphobilinogen deaminase C-terminal" evidence="9">
    <location>
        <begin position="223"/>
        <end position="291"/>
    </location>
</feature>
<dbReference type="Pfam" id="PF03900">
    <property type="entry name" value="Porphobil_deamC"/>
    <property type="match status" value="1"/>
</dbReference>
<organism evidence="10 11">
    <name type="scientific">Candidatus Egerieimonas intestinavium</name>
    <dbReference type="NCBI Taxonomy" id="2840777"/>
    <lineage>
        <taxon>Bacteria</taxon>
        <taxon>Bacillati</taxon>
        <taxon>Bacillota</taxon>
        <taxon>Clostridia</taxon>
        <taxon>Lachnospirales</taxon>
        <taxon>Lachnospiraceae</taxon>
        <taxon>Lachnospiraceae incertae sedis</taxon>
        <taxon>Candidatus Egerieimonas</taxon>
    </lineage>
</organism>
<evidence type="ECO:0000256" key="2">
    <source>
        <dbReference type="ARBA" id="ARBA00005638"/>
    </source>
</evidence>
<evidence type="ECO:0000313" key="10">
    <source>
        <dbReference type="EMBL" id="HIR92173.1"/>
    </source>
</evidence>
<evidence type="ECO:0000256" key="5">
    <source>
        <dbReference type="ARBA" id="ARBA00023244"/>
    </source>
</evidence>
<comment type="cofactor">
    <cofactor evidence="7">
        <name>dipyrromethane</name>
        <dbReference type="ChEBI" id="CHEBI:60342"/>
    </cofactor>
    <text evidence="7">Binds 1 dipyrromethane group covalently.</text>
</comment>
<dbReference type="SUPFAM" id="SSF54782">
    <property type="entry name" value="Porphobilinogen deaminase (hydroxymethylbilane synthase), C-terminal domain"/>
    <property type="match status" value="1"/>
</dbReference>
<evidence type="ECO:0000256" key="3">
    <source>
        <dbReference type="ARBA" id="ARBA00011245"/>
    </source>
</evidence>
<comment type="miscellaneous">
    <text evidence="7">The porphobilinogen subunits are added to the dipyrromethane group.</text>
</comment>
<dbReference type="InterPro" id="IPR022419">
    <property type="entry name" value="Porphobilin_deaminase_cofac_BS"/>
</dbReference>
<dbReference type="EC" id="2.5.1.61" evidence="7"/>
<evidence type="ECO:0000313" key="11">
    <source>
        <dbReference type="Proteomes" id="UP000886841"/>
    </source>
</evidence>
<evidence type="ECO:0000256" key="7">
    <source>
        <dbReference type="HAMAP-Rule" id="MF_00260"/>
    </source>
</evidence>